<evidence type="ECO:0000313" key="2">
    <source>
        <dbReference type="Proteomes" id="UP000198553"/>
    </source>
</evidence>
<gene>
    <name evidence="1" type="ORF">SAMN05192533_10463</name>
</gene>
<dbReference type="STRING" id="930146.SAMN05192533_10463"/>
<dbReference type="EMBL" id="FOBW01000004">
    <property type="protein sequence ID" value="SEM61164.1"/>
    <property type="molecule type" value="Genomic_DNA"/>
</dbReference>
<dbReference type="AlphaFoldDB" id="A0A1H7ZTQ0"/>
<proteinExistence type="predicted"/>
<accession>A0A1H7ZTQ0</accession>
<sequence>MARKVIVCLSLFILLFVGAITLDRQLSREFYDPSGEDTPGMAKIQQIGDGSYLDIKRYEIFAPREYVRIISSDGR</sequence>
<reference evidence="2" key="1">
    <citation type="submission" date="2016-10" db="EMBL/GenBank/DDBJ databases">
        <authorList>
            <person name="Varghese N."/>
            <person name="Submissions S."/>
        </authorList>
    </citation>
    <scope>NUCLEOTIDE SEQUENCE [LARGE SCALE GENOMIC DNA]</scope>
    <source>
        <strain evidence="2">B48,IBRC-M 10115,DSM 25386,CECT 8001</strain>
    </source>
</reference>
<evidence type="ECO:0000313" key="1">
    <source>
        <dbReference type="EMBL" id="SEM61164.1"/>
    </source>
</evidence>
<keyword evidence="2" id="KW-1185">Reference proteome</keyword>
<dbReference type="OrthoDB" id="2890773at2"/>
<dbReference type="Proteomes" id="UP000198553">
    <property type="component" value="Unassembled WGS sequence"/>
</dbReference>
<protein>
    <submittedName>
        <fullName evidence="1">Uncharacterized protein</fullName>
    </submittedName>
</protein>
<organism evidence="1 2">
    <name type="scientific">Mesobacillus persicus</name>
    <dbReference type="NCBI Taxonomy" id="930146"/>
    <lineage>
        <taxon>Bacteria</taxon>
        <taxon>Bacillati</taxon>
        <taxon>Bacillota</taxon>
        <taxon>Bacilli</taxon>
        <taxon>Bacillales</taxon>
        <taxon>Bacillaceae</taxon>
        <taxon>Mesobacillus</taxon>
    </lineage>
</organism>
<name>A0A1H7ZTQ0_9BACI</name>
<dbReference type="RefSeq" id="WP_090742955.1">
    <property type="nucleotide sequence ID" value="NZ_FOBW01000004.1"/>
</dbReference>